<dbReference type="Pfam" id="PF13457">
    <property type="entry name" value="GW"/>
    <property type="match status" value="4"/>
</dbReference>
<comment type="subcellular location">
    <subcellularLocation>
        <location evidence="1">Cell membrane</location>
        <topology evidence="1">Peripheral membrane protein</topology>
    </subcellularLocation>
</comment>
<evidence type="ECO:0000256" key="2">
    <source>
        <dbReference type="ARBA" id="ARBA00010488"/>
    </source>
</evidence>
<accession>A0A1I5VCC2</accession>
<dbReference type="GO" id="GO:0016757">
    <property type="term" value="F:glycosyltransferase activity"/>
    <property type="evidence" value="ECO:0007669"/>
    <property type="project" value="InterPro"/>
</dbReference>
<feature type="domain" description="GW" evidence="8">
    <location>
        <begin position="858"/>
        <end position="936"/>
    </location>
</feature>
<dbReference type="InterPro" id="IPR038200">
    <property type="entry name" value="GW_dom_sf"/>
</dbReference>
<evidence type="ECO:0000256" key="5">
    <source>
        <dbReference type="ARBA" id="ARBA00022729"/>
    </source>
</evidence>
<name>A0A1I5VCC2_9LACT</name>
<evidence type="ECO:0000256" key="6">
    <source>
        <dbReference type="ARBA" id="ARBA00022944"/>
    </source>
</evidence>
<dbReference type="Pfam" id="PF04464">
    <property type="entry name" value="Glyphos_transf"/>
    <property type="match status" value="1"/>
</dbReference>
<dbReference type="RefSeq" id="WP_092479528.1">
    <property type="nucleotide sequence ID" value="NZ_FOXW01000001.1"/>
</dbReference>
<dbReference type="Gene3D" id="3.40.50.12580">
    <property type="match status" value="1"/>
</dbReference>
<dbReference type="InterPro" id="IPR043148">
    <property type="entry name" value="TagF_C"/>
</dbReference>
<keyword evidence="4 9" id="KW-0808">Transferase</keyword>
<dbReference type="Proteomes" id="UP000199136">
    <property type="component" value="Unassembled WGS sequence"/>
</dbReference>
<protein>
    <submittedName>
        <fullName evidence="9">CDP-glycerol:poly(Glycerophosphate) glycerophosphotransferase</fullName>
    </submittedName>
</protein>
<dbReference type="InterPro" id="IPR007554">
    <property type="entry name" value="Glycerophosphate_synth"/>
</dbReference>
<evidence type="ECO:0000259" key="8">
    <source>
        <dbReference type="PROSITE" id="PS51780"/>
    </source>
</evidence>
<sequence>MNKKVLKRKIKFIGSPVKNTLMNTGYKRNRIYANFYETKKVVDNIILYESRDGKSITDSPYAIFKFLISQPQFKNYKHIWSVQDFKELEIVMNRYKELDNVIFVKRNSTKYLEYLATAKYLINNSTFQNFFIPKEEQIYINTWHGTPLKKMGFEIPGNPATSRNVVRNFLSSSILISPNEHTTDMYLKSYKLDGLYSGEIIEDGYPRIDLTLNTSETKLINDLVSVGLKIDTNKKNILYAPTWKGTNVNQARNDMEQIISDMNILKEKNGDEYNILIKVHPFLYPTAKNIIEIKDILIPDYIDTNEMLSATDLLITDYSSIFFDYLVTDKPILFYMWDAEYYIDSRGSYIDFEELPGPVLYNIGEVTEAITHVDEVKRSYQSNYNHMKERFTKYDDGNVTSRLVDYIFDNGTKDIKVINNLDSKKEKIVFYPGGMMNNGITSSFINLMNNIDYDKYDVSVFLKIPNKQEALKNIAKINDHARLLFKHGIPVYTLNEIYRDRLCHNRGVGKNYLEKAYPEAAYQREAKRFFGKTEFDFSIDFSGYSLFWAKFLLATNAKKRICYMHNDILSDSERTINGKRPHFINLRGLMTVYNRFDKLVSVSKGTMELNKKNLGKYADDDKFDFIINSINPEKILGHRTNNENVSEEDTGINTIPVTLNKKFVARARIINTDHLSIWNKPIHDSFVKEVSSAEIYKNEEVVISWLTEVDGAKYYKFSINNRIIGWLEERAFELLPDSVMNTEKVNMLAVLKRTKNNALWTKPYNLFNSRRVAYSGQYKNIIVDVQEIVKTQHSTYSLLFINDIKLGWIDSSALDVLKDYTLTNKSSQDIEKEKNKLKRSNYKKFSKVIEYLPSRSLRDRNIDKKGIIKNLDTCRIWNKIPSNPDTKEIEELPDILNKELDIVRVMINKNGAYYLIQYNGERVGWVNKKAVEIIPDKNDLQERNVSYKGKLSIGNPLILKSPVTKEYVQLTVDKILSDSLVSVVKEMTIGEEVYCCLMDEDNFIGWINKDEFIEIEEQGIEINNQIIDDPSSKNINFVNMGRLSPEKAQGNLILAFKEVQKRHSNSMLYILGEGPLKSELQELVADLNLQDRVILTGQQEEPFRILDKCNCFVLSSHYEGQPMVLLEALTLGLDIIATDIVANRTVLEDGKYGMLVEDSVDGLVNGMIKFIESSDHSGSERKNQFDYMEYNQSAIQNFYQVIHS</sequence>
<dbReference type="STRING" id="82801.SAMN04488506_0469"/>
<comment type="similarity">
    <text evidence="2">Belongs to the CDP-glycerol glycerophosphotransferase family.</text>
</comment>
<evidence type="ECO:0000256" key="7">
    <source>
        <dbReference type="ARBA" id="ARBA00023136"/>
    </source>
</evidence>
<dbReference type="AlphaFoldDB" id="A0A1I5VCC2"/>
<keyword evidence="10" id="KW-1185">Reference proteome</keyword>
<proteinExistence type="inferred from homology"/>
<dbReference type="InterPro" id="IPR001296">
    <property type="entry name" value="Glyco_trans_1"/>
</dbReference>
<evidence type="ECO:0000313" key="9">
    <source>
        <dbReference type="EMBL" id="SFQ05100.1"/>
    </source>
</evidence>
<dbReference type="SUPFAM" id="SSF53756">
    <property type="entry name" value="UDP-Glycosyltransferase/glycogen phosphorylase"/>
    <property type="match status" value="3"/>
</dbReference>
<dbReference type="PROSITE" id="PS51780">
    <property type="entry name" value="GW"/>
    <property type="match status" value="3"/>
</dbReference>
<dbReference type="GO" id="GO:0047355">
    <property type="term" value="F:CDP-glycerol glycerophosphotransferase activity"/>
    <property type="evidence" value="ECO:0007669"/>
    <property type="project" value="InterPro"/>
</dbReference>
<dbReference type="PANTHER" id="PTHR37316:SF3">
    <property type="entry name" value="TEICHOIC ACID GLYCEROL-PHOSPHATE TRANSFERASE"/>
    <property type="match status" value="1"/>
</dbReference>
<dbReference type="OrthoDB" id="9804196at2"/>
<feature type="domain" description="GW" evidence="8">
    <location>
        <begin position="741"/>
        <end position="819"/>
    </location>
</feature>
<dbReference type="Pfam" id="PF00534">
    <property type="entry name" value="Glycos_transf_1"/>
    <property type="match status" value="1"/>
</dbReference>
<keyword evidence="5" id="KW-0732">Signal</keyword>
<dbReference type="InterPro" id="IPR025987">
    <property type="entry name" value="GW_dom"/>
</dbReference>
<dbReference type="InterPro" id="IPR051612">
    <property type="entry name" value="Teichoic_Acid_Biosynth"/>
</dbReference>
<gene>
    <name evidence="9" type="ORF">SAMN04488506_0469</name>
</gene>
<dbReference type="GO" id="GO:0019350">
    <property type="term" value="P:teichoic acid biosynthetic process"/>
    <property type="evidence" value="ECO:0007669"/>
    <property type="project" value="UniProtKB-KW"/>
</dbReference>
<organism evidence="9 10">
    <name type="scientific">Desemzia incerta</name>
    <dbReference type="NCBI Taxonomy" id="82801"/>
    <lineage>
        <taxon>Bacteria</taxon>
        <taxon>Bacillati</taxon>
        <taxon>Bacillota</taxon>
        <taxon>Bacilli</taxon>
        <taxon>Lactobacillales</taxon>
        <taxon>Carnobacteriaceae</taxon>
        <taxon>Desemzia</taxon>
    </lineage>
</organism>
<evidence type="ECO:0000256" key="4">
    <source>
        <dbReference type="ARBA" id="ARBA00022679"/>
    </source>
</evidence>
<dbReference type="EMBL" id="FOXW01000001">
    <property type="protein sequence ID" value="SFQ05100.1"/>
    <property type="molecule type" value="Genomic_DNA"/>
</dbReference>
<evidence type="ECO:0000256" key="3">
    <source>
        <dbReference type="ARBA" id="ARBA00022475"/>
    </source>
</evidence>
<dbReference type="Gene3D" id="3.40.50.11820">
    <property type="match status" value="1"/>
</dbReference>
<dbReference type="Gene3D" id="2.30.30.170">
    <property type="match status" value="3"/>
</dbReference>
<keyword evidence="3" id="KW-1003">Cell membrane</keyword>
<keyword evidence="6" id="KW-0777">Teichoic acid biosynthesis</keyword>
<feature type="domain" description="GW" evidence="8">
    <location>
        <begin position="659"/>
        <end position="737"/>
    </location>
</feature>
<evidence type="ECO:0000256" key="1">
    <source>
        <dbReference type="ARBA" id="ARBA00004202"/>
    </source>
</evidence>
<dbReference type="Gene3D" id="3.40.50.2000">
    <property type="entry name" value="Glycogen Phosphorylase B"/>
    <property type="match status" value="1"/>
</dbReference>
<reference evidence="9 10" key="1">
    <citation type="submission" date="2016-10" db="EMBL/GenBank/DDBJ databases">
        <authorList>
            <person name="de Groot N.N."/>
        </authorList>
    </citation>
    <scope>NUCLEOTIDE SEQUENCE [LARGE SCALE GENOMIC DNA]</scope>
    <source>
        <strain evidence="9 10">DSM 20581</strain>
    </source>
</reference>
<evidence type="ECO:0000313" key="10">
    <source>
        <dbReference type="Proteomes" id="UP000199136"/>
    </source>
</evidence>
<keyword evidence="7" id="KW-0472">Membrane</keyword>
<dbReference type="PANTHER" id="PTHR37316">
    <property type="entry name" value="TEICHOIC ACID GLYCEROL-PHOSPHATE PRIMASE"/>
    <property type="match status" value="1"/>
</dbReference>
<dbReference type="InterPro" id="IPR043149">
    <property type="entry name" value="TagF_N"/>
</dbReference>
<dbReference type="GO" id="GO:0005886">
    <property type="term" value="C:plasma membrane"/>
    <property type="evidence" value="ECO:0007669"/>
    <property type="project" value="UniProtKB-SubCell"/>
</dbReference>
<dbReference type="SUPFAM" id="SSF82057">
    <property type="entry name" value="Prokaryotic SH3-related domain"/>
    <property type="match status" value="3"/>
</dbReference>